<comment type="caution">
    <text evidence="2">The sequence shown here is derived from an EMBL/GenBank/DDBJ whole genome shotgun (WGS) entry which is preliminary data.</text>
</comment>
<accession>A0A7W7SUN9</accession>
<dbReference type="Proteomes" id="UP000578819">
    <property type="component" value="Unassembled WGS sequence"/>
</dbReference>
<proteinExistence type="predicted"/>
<keyword evidence="3" id="KW-1185">Reference proteome</keyword>
<feature type="region of interest" description="Disordered" evidence="1">
    <location>
        <begin position="1"/>
        <end position="90"/>
    </location>
</feature>
<feature type="compositionally biased region" description="Low complexity" evidence="1">
    <location>
        <begin position="32"/>
        <end position="47"/>
    </location>
</feature>
<sequence length="90" mass="9554">MATKRKSRTTPRNSGTGASTSVPQPELSELKLPVPVDLSVPVDLPSVGDEPTAGRITPKAGPSRRSRGGIPGSVRNSNIGRSRQYAFRRS</sequence>
<feature type="compositionally biased region" description="Polar residues" evidence="1">
    <location>
        <begin position="10"/>
        <end position="23"/>
    </location>
</feature>
<name>A0A7W7SUN9_9ACTN</name>
<dbReference type="RefSeq" id="WP_184536370.1">
    <property type="nucleotide sequence ID" value="NZ_JACHJW010000001.1"/>
</dbReference>
<evidence type="ECO:0000256" key="1">
    <source>
        <dbReference type="SAM" id="MobiDB-lite"/>
    </source>
</evidence>
<gene>
    <name evidence="2" type="ORF">FHR38_004360</name>
</gene>
<dbReference type="EMBL" id="JACHJW010000001">
    <property type="protein sequence ID" value="MBB4960627.1"/>
    <property type="molecule type" value="Genomic_DNA"/>
</dbReference>
<dbReference type="AlphaFoldDB" id="A0A7W7SUN9"/>
<reference evidence="2 3" key="1">
    <citation type="submission" date="2020-08" db="EMBL/GenBank/DDBJ databases">
        <title>Sequencing the genomes of 1000 actinobacteria strains.</title>
        <authorList>
            <person name="Klenk H.-P."/>
        </authorList>
    </citation>
    <scope>NUCLEOTIDE SEQUENCE [LARGE SCALE GENOMIC DNA]</scope>
    <source>
        <strain evidence="2 3">DSM 45886</strain>
    </source>
</reference>
<evidence type="ECO:0000313" key="2">
    <source>
        <dbReference type="EMBL" id="MBB4960627.1"/>
    </source>
</evidence>
<protein>
    <submittedName>
        <fullName evidence="2">Uncharacterized protein</fullName>
    </submittedName>
</protein>
<organism evidence="2 3">
    <name type="scientific">Micromonospora polyrhachis</name>
    <dbReference type="NCBI Taxonomy" id="1282883"/>
    <lineage>
        <taxon>Bacteria</taxon>
        <taxon>Bacillati</taxon>
        <taxon>Actinomycetota</taxon>
        <taxon>Actinomycetes</taxon>
        <taxon>Micromonosporales</taxon>
        <taxon>Micromonosporaceae</taxon>
        <taxon>Micromonospora</taxon>
    </lineage>
</organism>
<evidence type="ECO:0000313" key="3">
    <source>
        <dbReference type="Proteomes" id="UP000578819"/>
    </source>
</evidence>